<dbReference type="GO" id="GO:0071978">
    <property type="term" value="P:bacterial-type flagellum-dependent swarming motility"/>
    <property type="evidence" value="ECO:0007669"/>
    <property type="project" value="TreeGrafter"/>
</dbReference>
<dbReference type="Pfam" id="PF01052">
    <property type="entry name" value="FliMN_C"/>
    <property type="match status" value="1"/>
</dbReference>
<dbReference type="RefSeq" id="WP_085423364.1">
    <property type="nucleotide sequence ID" value="NZ_FXAF01000006.1"/>
</dbReference>
<evidence type="ECO:0000256" key="4">
    <source>
        <dbReference type="ARBA" id="ARBA00021898"/>
    </source>
</evidence>
<accession>A0A1X7EZT3</accession>
<keyword evidence="7" id="KW-0283">Flagellar rotation</keyword>
<protein>
    <recommendedName>
        <fullName evidence="4">Flagellar motor switch protein FliM</fullName>
    </recommendedName>
</protein>
<comment type="function">
    <text evidence="10">FliM is one of three proteins (FliG, FliN, FliM) that forms the rotor-mounted switch complex (C ring), located at the base of the basal body. This complex interacts with the CheY and CheZ chemotaxis proteins, in addition to contacting components of the motor that determine the direction of flagellar rotation.</text>
</comment>
<dbReference type="Proteomes" id="UP000192903">
    <property type="component" value="Unassembled WGS sequence"/>
</dbReference>
<comment type="subcellular location">
    <subcellularLocation>
        <location evidence="1">Bacterial flagellum basal body</location>
    </subcellularLocation>
    <subcellularLocation>
        <location evidence="2">Cell membrane</location>
        <topology evidence="2">Peripheral membrane protein</topology>
    </subcellularLocation>
</comment>
<evidence type="ECO:0000313" key="12">
    <source>
        <dbReference type="EMBL" id="SMF43312.1"/>
    </source>
</evidence>
<dbReference type="InterPro" id="IPR028976">
    <property type="entry name" value="CheC-like_sf"/>
</dbReference>
<comment type="similarity">
    <text evidence="3">Belongs to the FliM family.</text>
</comment>
<dbReference type="AlphaFoldDB" id="A0A1X7EZT3"/>
<keyword evidence="8" id="KW-0472">Membrane</keyword>
<sequence>MTTDQANQAIAPKMDLALLAKLTGGLGDKRTVERISSEFAHLYTEFLPDVFHSETGIRIGVSYLSCTSGLMNDLIADLGDGFALSDGALRNWCPNFVLACGNSFVIALMELMLGAAPDTITQPIERPLSDIELDLAVMVFDRIANVLRSGVNAPGGFEASLERPHNAEDRPKPDELARPEFGVTIRMAIELGPVVSEFALVIPQSIFLKTKVTAPRARGQVSKAKQEWAERMNEQVRRSHVTLEARIRLQRLTLGTISRLAAGDVIAFQDKGDVQVQVSANGKDMYACEFGRSGERYTVRVKDNISTDDEILRHLIG</sequence>
<dbReference type="EMBL" id="FXAF01000006">
    <property type="protein sequence ID" value="SMF43312.1"/>
    <property type="molecule type" value="Genomic_DNA"/>
</dbReference>
<dbReference type="PANTHER" id="PTHR30034">
    <property type="entry name" value="FLAGELLAR MOTOR SWITCH PROTEIN FLIM"/>
    <property type="match status" value="1"/>
</dbReference>
<reference evidence="13" key="1">
    <citation type="submission" date="2017-04" db="EMBL/GenBank/DDBJ databases">
        <authorList>
            <person name="Varghese N."/>
            <person name="Submissions S."/>
        </authorList>
    </citation>
    <scope>NUCLEOTIDE SEQUENCE [LARGE SCALE GENOMIC DNA]</scope>
    <source>
        <strain evidence="13">B4P</strain>
    </source>
</reference>
<dbReference type="STRING" id="464029.SAMN02982989_2097"/>
<evidence type="ECO:0000313" key="13">
    <source>
        <dbReference type="Proteomes" id="UP000192903"/>
    </source>
</evidence>
<dbReference type="GO" id="GO:0009425">
    <property type="term" value="C:bacterial-type flagellum basal body"/>
    <property type="evidence" value="ECO:0007669"/>
    <property type="project" value="UniProtKB-SubCell"/>
</dbReference>
<feature type="domain" description="Flagellar motor switch protein FliN-like C-terminal" evidence="11">
    <location>
        <begin position="234"/>
        <end position="305"/>
    </location>
</feature>
<keyword evidence="6" id="KW-0145">Chemotaxis</keyword>
<keyword evidence="12" id="KW-0966">Cell projection</keyword>
<evidence type="ECO:0000259" key="11">
    <source>
        <dbReference type="Pfam" id="PF01052"/>
    </source>
</evidence>
<dbReference type="Gene3D" id="2.30.330.10">
    <property type="entry name" value="SpoA-like"/>
    <property type="match status" value="1"/>
</dbReference>
<keyword evidence="12" id="KW-0969">Cilium</keyword>
<evidence type="ECO:0000256" key="7">
    <source>
        <dbReference type="ARBA" id="ARBA00022779"/>
    </source>
</evidence>
<keyword evidence="13" id="KW-1185">Reference proteome</keyword>
<gene>
    <name evidence="12" type="ORF">SAMN02982989_2097</name>
</gene>
<organism evidence="12 13">
    <name type="scientific">Xaviernesmea oryzae</name>
    <dbReference type="NCBI Taxonomy" id="464029"/>
    <lineage>
        <taxon>Bacteria</taxon>
        <taxon>Pseudomonadati</taxon>
        <taxon>Pseudomonadota</taxon>
        <taxon>Alphaproteobacteria</taxon>
        <taxon>Hyphomicrobiales</taxon>
        <taxon>Rhizobiaceae</taxon>
        <taxon>Rhizobium/Agrobacterium group</taxon>
        <taxon>Xaviernesmea</taxon>
    </lineage>
</organism>
<evidence type="ECO:0000256" key="5">
    <source>
        <dbReference type="ARBA" id="ARBA00022475"/>
    </source>
</evidence>
<dbReference type="GO" id="GO:0005886">
    <property type="term" value="C:plasma membrane"/>
    <property type="evidence" value="ECO:0007669"/>
    <property type="project" value="UniProtKB-SubCell"/>
</dbReference>
<dbReference type="InterPro" id="IPR036429">
    <property type="entry name" value="SpoA-like_sf"/>
</dbReference>
<evidence type="ECO:0000256" key="2">
    <source>
        <dbReference type="ARBA" id="ARBA00004202"/>
    </source>
</evidence>
<dbReference type="PANTHER" id="PTHR30034:SF6">
    <property type="entry name" value="YOP PROTEINS TRANSLOCATION PROTEIN Q"/>
    <property type="match status" value="1"/>
</dbReference>
<evidence type="ECO:0000256" key="3">
    <source>
        <dbReference type="ARBA" id="ARBA00011049"/>
    </source>
</evidence>
<evidence type="ECO:0000256" key="6">
    <source>
        <dbReference type="ARBA" id="ARBA00022500"/>
    </source>
</evidence>
<dbReference type="InterPro" id="IPR001543">
    <property type="entry name" value="FliN-like_C"/>
</dbReference>
<dbReference type="SUPFAM" id="SSF101801">
    <property type="entry name" value="Surface presentation of antigens (SPOA)"/>
    <property type="match status" value="1"/>
</dbReference>
<keyword evidence="9" id="KW-0975">Bacterial flagellum</keyword>
<proteinExistence type="inferred from homology"/>
<name>A0A1X7EZT3_9HYPH</name>
<evidence type="ECO:0000256" key="10">
    <source>
        <dbReference type="ARBA" id="ARBA00025044"/>
    </source>
</evidence>
<evidence type="ECO:0000256" key="9">
    <source>
        <dbReference type="ARBA" id="ARBA00023143"/>
    </source>
</evidence>
<dbReference type="GO" id="GO:0050918">
    <property type="term" value="P:positive chemotaxis"/>
    <property type="evidence" value="ECO:0007669"/>
    <property type="project" value="TreeGrafter"/>
</dbReference>
<keyword evidence="5" id="KW-1003">Cell membrane</keyword>
<evidence type="ECO:0000256" key="8">
    <source>
        <dbReference type="ARBA" id="ARBA00023136"/>
    </source>
</evidence>
<dbReference type="Gene3D" id="3.40.1550.10">
    <property type="entry name" value="CheC-like"/>
    <property type="match status" value="1"/>
</dbReference>
<evidence type="ECO:0000256" key="1">
    <source>
        <dbReference type="ARBA" id="ARBA00004117"/>
    </source>
</evidence>
<keyword evidence="12" id="KW-0282">Flagellum</keyword>